<reference evidence="1 2" key="1">
    <citation type="submission" date="2015-01" db="EMBL/GenBank/DDBJ databases">
        <title>Evolution of Trichinella species and genotypes.</title>
        <authorList>
            <person name="Korhonen P.K."/>
            <person name="Edoardo P."/>
            <person name="Giuseppe L.R."/>
            <person name="Gasser R.B."/>
        </authorList>
    </citation>
    <scope>NUCLEOTIDE SEQUENCE [LARGE SCALE GENOMIC DNA]</scope>
    <source>
        <strain evidence="1">ISS1980</strain>
    </source>
</reference>
<protein>
    <submittedName>
        <fullName evidence="1">Uncharacterized protein</fullName>
    </submittedName>
</protein>
<evidence type="ECO:0000313" key="2">
    <source>
        <dbReference type="Proteomes" id="UP000054843"/>
    </source>
</evidence>
<keyword evidence="2" id="KW-1185">Reference proteome</keyword>
<evidence type="ECO:0000313" key="1">
    <source>
        <dbReference type="EMBL" id="KRZ70271.1"/>
    </source>
</evidence>
<name>A0A0V1MFC0_9BILA</name>
<dbReference type="OrthoDB" id="10617401at2759"/>
<gene>
    <name evidence="1" type="ORF">T10_6664</name>
</gene>
<dbReference type="AlphaFoldDB" id="A0A0V1MFC0"/>
<dbReference type="Proteomes" id="UP000054843">
    <property type="component" value="Unassembled WGS sequence"/>
</dbReference>
<dbReference type="EMBL" id="JYDO01000117">
    <property type="protein sequence ID" value="KRZ70271.1"/>
    <property type="molecule type" value="Genomic_DNA"/>
</dbReference>
<sequence>MDICGYMSAGRQERHSVTQAVPIEAEGLFRPELLPLKSFGAGIESGPVQSVPSTFLRPFAWCLFTITAKKWGVREVKLHPRQSVDLCGSSEICFLPHKPTQLSILWAKTDLQIHLFDVCLYPDSGPTKAEEDHDQIRGAIKYHTAFGLLWVGLIHCMVWQISRFLDWAAFVMNLFRPSVIEIRLSHVSIFSLLLRIPRKQVFREYQSFLCEFPGSMEVERRPTSTTGRWRLLPPRTSSRVNCGPLQSKTSCSMGCLTVDPQGIHPMMVSIVT</sequence>
<comment type="caution">
    <text evidence="1">The sequence shown here is derived from an EMBL/GenBank/DDBJ whole genome shotgun (WGS) entry which is preliminary data.</text>
</comment>
<proteinExistence type="predicted"/>
<accession>A0A0V1MFC0</accession>
<organism evidence="1 2">
    <name type="scientific">Trichinella papuae</name>
    <dbReference type="NCBI Taxonomy" id="268474"/>
    <lineage>
        <taxon>Eukaryota</taxon>
        <taxon>Metazoa</taxon>
        <taxon>Ecdysozoa</taxon>
        <taxon>Nematoda</taxon>
        <taxon>Enoplea</taxon>
        <taxon>Dorylaimia</taxon>
        <taxon>Trichinellida</taxon>
        <taxon>Trichinellidae</taxon>
        <taxon>Trichinella</taxon>
    </lineage>
</organism>